<evidence type="ECO:0000256" key="9">
    <source>
        <dbReference type="ARBA" id="ARBA00022679"/>
    </source>
</evidence>
<keyword evidence="8 15" id="KW-0489">Methyltransferase</keyword>
<evidence type="ECO:0000259" key="18">
    <source>
        <dbReference type="Pfam" id="PF01746"/>
    </source>
</evidence>
<dbReference type="Proteomes" id="UP000295788">
    <property type="component" value="Unassembled WGS sequence"/>
</dbReference>
<comment type="subcellular location">
    <subcellularLocation>
        <location evidence="2 15 17">Cytoplasm</location>
    </subcellularLocation>
</comment>
<comment type="subunit">
    <text evidence="4 15 17">Homodimer.</text>
</comment>
<keyword evidence="20" id="KW-1185">Reference proteome</keyword>
<dbReference type="Gene3D" id="1.10.1270.20">
    <property type="entry name" value="tRNA(m1g37)methyltransferase, domain 2"/>
    <property type="match status" value="1"/>
</dbReference>
<dbReference type="PIRSF" id="PIRSF000386">
    <property type="entry name" value="tRNA_mtase"/>
    <property type="match status" value="1"/>
</dbReference>
<dbReference type="RefSeq" id="WP_132770255.1">
    <property type="nucleotide sequence ID" value="NZ_SMAB01000022.1"/>
</dbReference>
<dbReference type="AlphaFoldDB" id="A0A4R3K964"/>
<dbReference type="FunFam" id="3.40.1280.10:FF:000001">
    <property type="entry name" value="tRNA (guanine-N(1)-)-methyltransferase"/>
    <property type="match status" value="1"/>
</dbReference>
<comment type="catalytic activity">
    <reaction evidence="14 15 17">
        <text>guanosine(37) in tRNA + S-adenosyl-L-methionine = N(1)-methylguanosine(37) in tRNA + S-adenosyl-L-homocysteine + H(+)</text>
        <dbReference type="Rhea" id="RHEA:36899"/>
        <dbReference type="Rhea" id="RHEA-COMP:10145"/>
        <dbReference type="Rhea" id="RHEA-COMP:10147"/>
        <dbReference type="ChEBI" id="CHEBI:15378"/>
        <dbReference type="ChEBI" id="CHEBI:57856"/>
        <dbReference type="ChEBI" id="CHEBI:59789"/>
        <dbReference type="ChEBI" id="CHEBI:73542"/>
        <dbReference type="ChEBI" id="CHEBI:74269"/>
        <dbReference type="EC" id="2.1.1.228"/>
    </reaction>
</comment>
<dbReference type="PANTHER" id="PTHR46417:SF1">
    <property type="entry name" value="TRNA (GUANINE-N(1)-)-METHYLTRANSFERASE"/>
    <property type="match status" value="1"/>
</dbReference>
<evidence type="ECO:0000313" key="19">
    <source>
        <dbReference type="EMBL" id="TCS79211.1"/>
    </source>
</evidence>
<feature type="domain" description="tRNA methyltransferase TRMD/TRM10-type" evidence="18">
    <location>
        <begin position="1"/>
        <end position="223"/>
    </location>
</feature>
<evidence type="ECO:0000256" key="2">
    <source>
        <dbReference type="ARBA" id="ARBA00004496"/>
    </source>
</evidence>
<feature type="binding site" evidence="15 16">
    <location>
        <begin position="131"/>
        <end position="136"/>
    </location>
    <ligand>
        <name>S-adenosyl-L-methionine</name>
        <dbReference type="ChEBI" id="CHEBI:59789"/>
    </ligand>
</feature>
<keyword evidence="11 15" id="KW-0819">tRNA processing</keyword>
<gene>
    <name evidence="15" type="primary">trmD</name>
    <name evidence="19" type="ORF">EDD72_12220</name>
</gene>
<dbReference type="InterPro" id="IPR029028">
    <property type="entry name" value="Alpha/beta_knot_MTases"/>
</dbReference>
<evidence type="ECO:0000256" key="10">
    <source>
        <dbReference type="ARBA" id="ARBA00022691"/>
    </source>
</evidence>
<dbReference type="OrthoDB" id="9807416at2"/>
<evidence type="ECO:0000256" key="11">
    <source>
        <dbReference type="ARBA" id="ARBA00022694"/>
    </source>
</evidence>
<dbReference type="SUPFAM" id="SSF75217">
    <property type="entry name" value="alpha/beta knot"/>
    <property type="match status" value="1"/>
</dbReference>
<dbReference type="EMBL" id="SMAB01000022">
    <property type="protein sequence ID" value="TCS79211.1"/>
    <property type="molecule type" value="Genomic_DNA"/>
</dbReference>
<evidence type="ECO:0000256" key="16">
    <source>
        <dbReference type="PIRSR" id="PIRSR000386-1"/>
    </source>
</evidence>
<evidence type="ECO:0000256" key="12">
    <source>
        <dbReference type="ARBA" id="ARBA00029736"/>
    </source>
</evidence>
<evidence type="ECO:0000256" key="13">
    <source>
        <dbReference type="ARBA" id="ARBA00033392"/>
    </source>
</evidence>
<dbReference type="EC" id="2.1.1.228" evidence="5 15"/>
<protein>
    <recommendedName>
        <fullName evidence="6 15">tRNA (guanine-N(1)-)-methyltransferase</fullName>
        <ecNumber evidence="5 15">2.1.1.228</ecNumber>
    </recommendedName>
    <alternativeName>
        <fullName evidence="12 15">M1G-methyltransferase</fullName>
    </alternativeName>
    <alternativeName>
        <fullName evidence="13 15">tRNA [GM37] methyltransferase</fullName>
    </alternativeName>
</protein>
<comment type="function">
    <text evidence="1 15 17">Specifically methylates guanosine-37 in various tRNAs.</text>
</comment>
<evidence type="ECO:0000256" key="5">
    <source>
        <dbReference type="ARBA" id="ARBA00012807"/>
    </source>
</evidence>
<evidence type="ECO:0000313" key="20">
    <source>
        <dbReference type="Proteomes" id="UP000295788"/>
    </source>
</evidence>
<dbReference type="Gene3D" id="3.40.1280.10">
    <property type="match status" value="1"/>
</dbReference>
<keyword evidence="7 15" id="KW-0963">Cytoplasm</keyword>
<dbReference type="GO" id="GO:0005829">
    <property type="term" value="C:cytosol"/>
    <property type="evidence" value="ECO:0007669"/>
    <property type="project" value="TreeGrafter"/>
</dbReference>
<dbReference type="GO" id="GO:0002939">
    <property type="term" value="P:tRNA N1-guanine methylation"/>
    <property type="evidence" value="ECO:0007669"/>
    <property type="project" value="TreeGrafter"/>
</dbReference>
<dbReference type="FunFam" id="1.10.1270.20:FF:000001">
    <property type="entry name" value="tRNA (guanine-N(1)-)-methyltransferase"/>
    <property type="match status" value="1"/>
</dbReference>
<evidence type="ECO:0000256" key="17">
    <source>
        <dbReference type="RuleBase" id="RU003464"/>
    </source>
</evidence>
<keyword evidence="10 15" id="KW-0949">S-adenosyl-L-methionine</keyword>
<sequence>MKIDILTLFPEMFTGVLQSSILKKAQDKEVVTISTINFRDYSTNKHKTVDDYPYGGGHGMVLKPEPIFSAVEAIPHYEQARIIMLTPQGEKFSQKKAEELSKEKHLIFLCGHYEGFDERIREHLATDELSIGDYVLTGGELAAMVIIDSVTRLLPGVLGNEGSVETDSFSLGLLEYPQYTRPEEYRGWRVPDILLSGHHQNIEKWRKKESLKRTLLRRPDLLAEATLDQTDRELLKQIKRELENTD</sequence>
<evidence type="ECO:0000256" key="6">
    <source>
        <dbReference type="ARBA" id="ARBA00014679"/>
    </source>
</evidence>
<evidence type="ECO:0000256" key="15">
    <source>
        <dbReference type="HAMAP-Rule" id="MF_00605"/>
    </source>
</evidence>
<evidence type="ECO:0000256" key="8">
    <source>
        <dbReference type="ARBA" id="ARBA00022603"/>
    </source>
</evidence>
<dbReference type="GO" id="GO:0052906">
    <property type="term" value="F:tRNA (guanine(37)-N1)-methyltransferase activity"/>
    <property type="evidence" value="ECO:0007669"/>
    <property type="project" value="UniProtKB-UniRule"/>
</dbReference>
<evidence type="ECO:0000256" key="7">
    <source>
        <dbReference type="ARBA" id="ARBA00022490"/>
    </source>
</evidence>
<dbReference type="InterPro" id="IPR002649">
    <property type="entry name" value="tRNA_m1G_MeTrfase_TrmD"/>
</dbReference>
<dbReference type="CDD" id="cd18080">
    <property type="entry name" value="TrmD-like"/>
    <property type="match status" value="1"/>
</dbReference>
<name>A0A4R3K964_9BACI</name>
<comment type="similarity">
    <text evidence="3 15 17">Belongs to the RNA methyltransferase TrmD family.</text>
</comment>
<organism evidence="19 20">
    <name type="scientific">Tepidibacillus fermentans</name>
    <dbReference type="NCBI Taxonomy" id="1281767"/>
    <lineage>
        <taxon>Bacteria</taxon>
        <taxon>Bacillati</taxon>
        <taxon>Bacillota</taxon>
        <taxon>Bacilli</taxon>
        <taxon>Bacillales</taxon>
        <taxon>Bacillaceae</taxon>
        <taxon>Tepidibacillus</taxon>
    </lineage>
</organism>
<dbReference type="InterPro" id="IPR016009">
    <property type="entry name" value="tRNA_MeTrfase_TRMD/TRM10"/>
</dbReference>
<evidence type="ECO:0000256" key="1">
    <source>
        <dbReference type="ARBA" id="ARBA00002634"/>
    </source>
</evidence>
<reference evidence="19 20" key="1">
    <citation type="submission" date="2019-03" db="EMBL/GenBank/DDBJ databases">
        <title>Genomic Encyclopedia of Type Strains, Phase IV (KMG-IV): sequencing the most valuable type-strain genomes for metagenomic binning, comparative biology and taxonomic classification.</title>
        <authorList>
            <person name="Goeker M."/>
        </authorList>
    </citation>
    <scope>NUCLEOTIDE SEQUENCE [LARGE SCALE GENOMIC DNA]</scope>
    <source>
        <strain evidence="19 20">DSM 23802</strain>
    </source>
</reference>
<comment type="caution">
    <text evidence="19">The sequence shown here is derived from an EMBL/GenBank/DDBJ whole genome shotgun (WGS) entry which is preliminary data.</text>
</comment>
<dbReference type="Pfam" id="PF01746">
    <property type="entry name" value="tRNA_m1G_MT"/>
    <property type="match status" value="1"/>
</dbReference>
<evidence type="ECO:0000256" key="14">
    <source>
        <dbReference type="ARBA" id="ARBA00047783"/>
    </source>
</evidence>
<accession>A0A4R3K964</accession>
<dbReference type="PANTHER" id="PTHR46417">
    <property type="entry name" value="TRNA (GUANINE-N(1)-)-METHYLTRANSFERASE"/>
    <property type="match status" value="1"/>
</dbReference>
<dbReference type="InterPro" id="IPR023148">
    <property type="entry name" value="tRNA_m1G_MeTrfase_C_sf"/>
</dbReference>
<dbReference type="NCBIfam" id="TIGR00088">
    <property type="entry name" value="trmD"/>
    <property type="match status" value="1"/>
</dbReference>
<dbReference type="NCBIfam" id="NF000648">
    <property type="entry name" value="PRK00026.1"/>
    <property type="match status" value="1"/>
</dbReference>
<keyword evidence="9 15" id="KW-0808">Transferase</keyword>
<dbReference type="InterPro" id="IPR029026">
    <property type="entry name" value="tRNA_m1G_MTases_N"/>
</dbReference>
<proteinExistence type="inferred from homology"/>
<feature type="binding site" evidence="15 16">
    <location>
        <position position="111"/>
    </location>
    <ligand>
        <name>S-adenosyl-L-methionine</name>
        <dbReference type="ChEBI" id="CHEBI:59789"/>
    </ligand>
</feature>
<dbReference type="HAMAP" id="MF_00605">
    <property type="entry name" value="TrmD"/>
    <property type="match status" value="1"/>
</dbReference>
<evidence type="ECO:0000256" key="3">
    <source>
        <dbReference type="ARBA" id="ARBA00007630"/>
    </source>
</evidence>
<evidence type="ECO:0000256" key="4">
    <source>
        <dbReference type="ARBA" id="ARBA00011738"/>
    </source>
</evidence>